<gene>
    <name evidence="1" type="ORF">WISP_23178</name>
</gene>
<dbReference type="EMBL" id="WHWB01032502">
    <property type="protein sequence ID" value="KAJ7425501.1"/>
    <property type="molecule type" value="Genomic_DNA"/>
</dbReference>
<proteinExistence type="predicted"/>
<protein>
    <submittedName>
        <fullName evidence="1">Uncharacterized protein</fullName>
    </submittedName>
</protein>
<accession>A0ABQ9DS04</accession>
<reference evidence="1" key="1">
    <citation type="submission" date="2019-10" db="EMBL/GenBank/DDBJ databases">
        <authorList>
            <person name="Soares A.E.R."/>
            <person name="Aleixo A."/>
            <person name="Schneider P."/>
            <person name="Miyaki C.Y."/>
            <person name="Schneider M.P."/>
            <person name="Mello C."/>
            <person name="Vasconcelos A.T.R."/>
        </authorList>
    </citation>
    <scope>NUCLEOTIDE SEQUENCE</scope>
    <source>
        <tissue evidence="1">Muscle</tissue>
    </source>
</reference>
<evidence type="ECO:0000313" key="1">
    <source>
        <dbReference type="EMBL" id="KAJ7425501.1"/>
    </source>
</evidence>
<name>A0ABQ9DS04_9PASS</name>
<keyword evidence="2" id="KW-1185">Reference proteome</keyword>
<dbReference type="Proteomes" id="UP001145742">
    <property type="component" value="Unassembled WGS sequence"/>
</dbReference>
<evidence type="ECO:0000313" key="2">
    <source>
        <dbReference type="Proteomes" id="UP001145742"/>
    </source>
</evidence>
<organism evidence="1 2">
    <name type="scientific">Willisornis vidua</name>
    <name type="common">Xingu scale-backed antbird</name>
    <dbReference type="NCBI Taxonomy" id="1566151"/>
    <lineage>
        <taxon>Eukaryota</taxon>
        <taxon>Metazoa</taxon>
        <taxon>Chordata</taxon>
        <taxon>Craniata</taxon>
        <taxon>Vertebrata</taxon>
        <taxon>Euteleostomi</taxon>
        <taxon>Archelosauria</taxon>
        <taxon>Archosauria</taxon>
        <taxon>Dinosauria</taxon>
        <taxon>Saurischia</taxon>
        <taxon>Theropoda</taxon>
        <taxon>Coelurosauria</taxon>
        <taxon>Aves</taxon>
        <taxon>Neognathae</taxon>
        <taxon>Neoaves</taxon>
        <taxon>Telluraves</taxon>
        <taxon>Australaves</taxon>
        <taxon>Passeriformes</taxon>
        <taxon>Thamnophilidae</taxon>
        <taxon>Willisornis</taxon>
    </lineage>
</organism>
<comment type="caution">
    <text evidence="1">The sequence shown here is derived from an EMBL/GenBank/DDBJ whole genome shotgun (WGS) entry which is preliminary data.</text>
</comment>
<sequence length="168" mass="18291">MYKDIVSQTESKLVNVVLIFKEGKKEDVGQKRPFSLTAVPGKVTEKIILGGLEGLQSKYADYTKPGGAVASLEGREALQRDLDKSDDWATTNHMKFNKKKCWILQLVNEILGSSATERDLGVLVDGKWNMSQQCPGRQQCPGGHQAKHHQPVKGGDCPALLCTGAASP</sequence>
<dbReference type="PANTHER" id="PTHR33332">
    <property type="entry name" value="REVERSE TRANSCRIPTASE DOMAIN-CONTAINING PROTEIN"/>
    <property type="match status" value="1"/>
</dbReference>